<dbReference type="PANTHER" id="PTHR47751">
    <property type="entry name" value="SUPERFAMILY HYDROLASE, PUTATIVE (AFU_ORTHOLOGUE AFUA_2G16580)-RELATED"/>
    <property type="match status" value="1"/>
</dbReference>
<dbReference type="PANTHER" id="PTHR47751:SF1">
    <property type="entry name" value="SUPERFAMILY HYDROLASE, PUTATIVE (AFU_ORTHOLOGUE AFUA_2G16580)-RELATED"/>
    <property type="match status" value="1"/>
</dbReference>
<dbReference type="RefSeq" id="WP_118292068.1">
    <property type="nucleotide sequence ID" value="NZ_QRLF01000048.1"/>
</dbReference>
<dbReference type="Gene3D" id="1.10.10.800">
    <property type="match status" value="1"/>
</dbReference>
<evidence type="ECO:0000259" key="1">
    <source>
        <dbReference type="Pfam" id="PF01738"/>
    </source>
</evidence>
<keyword evidence="2" id="KW-0378">Hydrolase</keyword>
<organism evidence="2 3">
    <name type="scientific">Phocaeicola vulgatus</name>
    <name type="common">Bacteroides vulgatus</name>
    <dbReference type="NCBI Taxonomy" id="821"/>
    <lineage>
        <taxon>Bacteria</taxon>
        <taxon>Pseudomonadati</taxon>
        <taxon>Bacteroidota</taxon>
        <taxon>Bacteroidia</taxon>
        <taxon>Bacteroidales</taxon>
        <taxon>Bacteroidaceae</taxon>
        <taxon>Phocaeicola</taxon>
    </lineage>
</organism>
<reference evidence="2 3" key="1">
    <citation type="submission" date="2018-08" db="EMBL/GenBank/DDBJ databases">
        <title>A genome reference for cultivated species of the human gut microbiota.</title>
        <authorList>
            <person name="Zou Y."/>
            <person name="Xue W."/>
            <person name="Luo G."/>
        </authorList>
    </citation>
    <scope>NUCLEOTIDE SEQUENCE [LARGE SCALE GENOMIC DNA]</scope>
    <source>
        <strain evidence="2 3">AM13-21</strain>
    </source>
</reference>
<gene>
    <name evidence="2" type="ORF">DW150_20685</name>
</gene>
<dbReference type="InterPro" id="IPR002925">
    <property type="entry name" value="Dienelactn_hydro"/>
</dbReference>
<sequence length="307" mass="34313">MKHRVIFRNWNCNMAGCLFLPDDFDEKKKYAALTICHPGGGVKEQTSALYAEGMAKAGFVVLTFDASHQGESEGEPRLWDNPYERSEDVKCAVDYLTTLPYVNRECIGAIGSCAGAGYAIFATLTDRRIKAVCGICCTNPGATTRQGWDGRRNIEEVKSRLDEIATQRTAEANGAEIRYAHYVPEADEINDNTYPDMVEAHDYYRSPARALHPNSPNKFRFIGMANRITFDAYEFIPELLDRPLLVIAGSKAGSLWQSKRAVDLSNGPKELYIIEGAGHFDLYDNKEYINVAIKKMADFFTTGFSLN</sequence>
<dbReference type="SUPFAM" id="SSF53474">
    <property type="entry name" value="alpha/beta-Hydrolases"/>
    <property type="match status" value="1"/>
</dbReference>
<proteinExistence type="predicted"/>
<dbReference type="AlphaFoldDB" id="A0A415BH70"/>
<dbReference type="GO" id="GO:0016787">
    <property type="term" value="F:hydrolase activity"/>
    <property type="evidence" value="ECO:0007669"/>
    <property type="project" value="UniProtKB-KW"/>
</dbReference>
<accession>A0A415BH70</accession>
<feature type="domain" description="Dienelactone hydrolase" evidence="1">
    <location>
        <begin position="24"/>
        <end position="133"/>
    </location>
</feature>
<name>A0A415BH70_PHOVU</name>
<dbReference type="Proteomes" id="UP000285777">
    <property type="component" value="Unassembled WGS sequence"/>
</dbReference>
<dbReference type="Gene3D" id="3.40.50.1820">
    <property type="entry name" value="alpha/beta hydrolase"/>
    <property type="match status" value="1"/>
</dbReference>
<comment type="caution">
    <text evidence="2">The sequence shown here is derived from an EMBL/GenBank/DDBJ whole genome shotgun (WGS) entry which is preliminary data.</text>
</comment>
<protein>
    <submittedName>
        <fullName evidence="2">Alpha/beta hydrolase</fullName>
    </submittedName>
</protein>
<dbReference type="EMBL" id="QRLF01000048">
    <property type="protein sequence ID" value="RHI84056.1"/>
    <property type="molecule type" value="Genomic_DNA"/>
</dbReference>
<evidence type="ECO:0000313" key="2">
    <source>
        <dbReference type="EMBL" id="RHI84056.1"/>
    </source>
</evidence>
<dbReference type="Pfam" id="PF01738">
    <property type="entry name" value="DLH"/>
    <property type="match status" value="1"/>
</dbReference>
<dbReference type="InterPro" id="IPR051411">
    <property type="entry name" value="Polyketide_trans_af380"/>
</dbReference>
<evidence type="ECO:0000313" key="3">
    <source>
        <dbReference type="Proteomes" id="UP000285777"/>
    </source>
</evidence>
<dbReference type="InterPro" id="IPR029058">
    <property type="entry name" value="AB_hydrolase_fold"/>
</dbReference>